<evidence type="ECO:0008006" key="4">
    <source>
        <dbReference type="Google" id="ProtNLM"/>
    </source>
</evidence>
<proteinExistence type="predicted"/>
<protein>
    <recommendedName>
        <fullName evidence="4">DUF5640 domain-containing protein</fullName>
    </recommendedName>
</protein>
<dbReference type="EMBL" id="JADIMU010000025">
    <property type="protein sequence ID" value="MBO8442874.1"/>
    <property type="molecule type" value="Genomic_DNA"/>
</dbReference>
<sequence length="125" mass="13631">MKKRILIVSISVLLLLFAVACSSKTISTPDWLQGTWTNSSNDNETLTITEDNVVINSFGSVAFDANALLTTYENAGIDQEDSDNSYNLTIINKDSGMGMVLGFLLDETTDVLSLTFGGQTYTFSR</sequence>
<dbReference type="Proteomes" id="UP000823633">
    <property type="component" value="Unassembled WGS sequence"/>
</dbReference>
<keyword evidence="1" id="KW-0732">Signal</keyword>
<comment type="caution">
    <text evidence="2">The sequence shown here is derived from an EMBL/GenBank/DDBJ whole genome shotgun (WGS) entry which is preliminary data.</text>
</comment>
<feature type="chain" id="PRO_5039720969" description="DUF5640 domain-containing protein" evidence="1">
    <location>
        <begin position="21"/>
        <end position="125"/>
    </location>
</feature>
<reference evidence="2" key="2">
    <citation type="journal article" date="2021" name="PeerJ">
        <title>Extensive microbial diversity within the chicken gut microbiome revealed by metagenomics and culture.</title>
        <authorList>
            <person name="Gilroy R."/>
            <person name="Ravi A."/>
            <person name="Getino M."/>
            <person name="Pursley I."/>
            <person name="Horton D.L."/>
            <person name="Alikhan N.F."/>
            <person name="Baker D."/>
            <person name="Gharbi K."/>
            <person name="Hall N."/>
            <person name="Watson M."/>
            <person name="Adriaenssens E.M."/>
            <person name="Foster-Nyarko E."/>
            <person name="Jarju S."/>
            <person name="Secka A."/>
            <person name="Antonio M."/>
            <person name="Oren A."/>
            <person name="Chaudhuri R.R."/>
            <person name="La Ragione R."/>
            <person name="Hildebrand F."/>
            <person name="Pallen M.J."/>
        </authorList>
    </citation>
    <scope>NUCLEOTIDE SEQUENCE</scope>
    <source>
        <strain evidence="2">11167</strain>
    </source>
</reference>
<accession>A0A9D9H9G8</accession>
<dbReference type="PROSITE" id="PS51257">
    <property type="entry name" value="PROKAR_LIPOPROTEIN"/>
    <property type="match status" value="1"/>
</dbReference>
<gene>
    <name evidence="2" type="ORF">IAC42_03860</name>
</gene>
<evidence type="ECO:0000313" key="2">
    <source>
        <dbReference type="EMBL" id="MBO8442874.1"/>
    </source>
</evidence>
<evidence type="ECO:0000313" key="3">
    <source>
        <dbReference type="Proteomes" id="UP000823633"/>
    </source>
</evidence>
<dbReference type="AlphaFoldDB" id="A0A9D9H9G8"/>
<feature type="signal peptide" evidence="1">
    <location>
        <begin position="1"/>
        <end position="20"/>
    </location>
</feature>
<organism evidence="2 3">
    <name type="scientific">Candidatus Aphodenecus pullistercoris</name>
    <dbReference type="NCBI Taxonomy" id="2840669"/>
    <lineage>
        <taxon>Bacteria</taxon>
        <taxon>Pseudomonadati</taxon>
        <taxon>Spirochaetota</taxon>
        <taxon>Spirochaetia</taxon>
        <taxon>Spirochaetales</taxon>
        <taxon>Candidatus Aphodenecus</taxon>
    </lineage>
</organism>
<evidence type="ECO:0000256" key="1">
    <source>
        <dbReference type="SAM" id="SignalP"/>
    </source>
</evidence>
<reference evidence="2" key="1">
    <citation type="submission" date="2020-10" db="EMBL/GenBank/DDBJ databases">
        <authorList>
            <person name="Gilroy R."/>
        </authorList>
    </citation>
    <scope>NUCLEOTIDE SEQUENCE</scope>
    <source>
        <strain evidence="2">11167</strain>
    </source>
</reference>
<name>A0A9D9H9G8_9SPIR</name>